<dbReference type="SMART" id="SM00448">
    <property type="entry name" value="REC"/>
    <property type="match status" value="1"/>
</dbReference>
<name>B9M658_GEODF</name>
<dbReference type="PANTHER" id="PTHR44591">
    <property type="entry name" value="STRESS RESPONSE REGULATOR PROTEIN 1"/>
    <property type="match status" value="1"/>
</dbReference>
<dbReference type="InterPro" id="IPR011006">
    <property type="entry name" value="CheY-like_superfamily"/>
</dbReference>
<dbReference type="KEGG" id="geo:Geob_3505"/>
<proteinExistence type="predicted"/>
<sequence length="187" mass="21217">MNHHTNVMLVDDEAYVISALQRALIDESYETTGVNSGEAALQLMEGKSYKVVISDERMPGMDGATFLSVVKERYPETVRIMLTGHASVDATMKAVNNGEIYRFFVKPWDEVQLKLAIRSAIEKYDLESENRRLLRAVRQQSQELKYLEQHYPGITELRRDANGAIRLDDDLSDAELADIVAQCTRGY</sequence>
<dbReference type="CDD" id="cd17569">
    <property type="entry name" value="REC_HupR-like"/>
    <property type="match status" value="1"/>
</dbReference>
<feature type="domain" description="Response regulatory" evidence="3">
    <location>
        <begin position="6"/>
        <end position="121"/>
    </location>
</feature>
<dbReference type="Gene3D" id="3.40.50.2300">
    <property type="match status" value="1"/>
</dbReference>
<dbReference type="Pfam" id="PF00072">
    <property type="entry name" value="Response_reg"/>
    <property type="match status" value="1"/>
</dbReference>
<evidence type="ECO:0000313" key="4">
    <source>
        <dbReference type="EMBL" id="ACM21846.1"/>
    </source>
</evidence>
<accession>B9M658</accession>
<evidence type="ECO:0000259" key="3">
    <source>
        <dbReference type="PROSITE" id="PS50110"/>
    </source>
</evidence>
<dbReference type="PANTHER" id="PTHR44591:SF19">
    <property type="entry name" value="TWO-COMPONENT RESPONSE REGULATOR-RELATED"/>
    <property type="match status" value="1"/>
</dbReference>
<dbReference type="RefSeq" id="WP_012648574.1">
    <property type="nucleotide sequence ID" value="NC_011979.1"/>
</dbReference>
<dbReference type="HOGENOM" id="CLU_000445_69_8_7"/>
<feature type="modified residue" description="4-aspartylphosphate" evidence="2">
    <location>
        <position position="55"/>
    </location>
</feature>
<dbReference type="EMBL" id="CP001390">
    <property type="protein sequence ID" value="ACM21846.1"/>
    <property type="molecule type" value="Genomic_DNA"/>
</dbReference>
<dbReference type="Proteomes" id="UP000007721">
    <property type="component" value="Chromosome"/>
</dbReference>
<evidence type="ECO:0000256" key="1">
    <source>
        <dbReference type="ARBA" id="ARBA00022553"/>
    </source>
</evidence>
<evidence type="ECO:0000313" key="5">
    <source>
        <dbReference type="Proteomes" id="UP000007721"/>
    </source>
</evidence>
<dbReference type="InterPro" id="IPR050595">
    <property type="entry name" value="Bact_response_regulator"/>
</dbReference>
<keyword evidence="1 2" id="KW-0597">Phosphoprotein</keyword>
<dbReference type="STRING" id="316067.Geob_3505"/>
<dbReference type="SUPFAM" id="SSF52172">
    <property type="entry name" value="CheY-like"/>
    <property type="match status" value="1"/>
</dbReference>
<dbReference type="InterPro" id="IPR001789">
    <property type="entry name" value="Sig_transdc_resp-reg_receiver"/>
</dbReference>
<organism evidence="4 5">
    <name type="scientific">Geotalea daltonii (strain DSM 22248 / JCM 15807 / FRC-32)</name>
    <name type="common">Geobacter daltonii</name>
    <dbReference type="NCBI Taxonomy" id="316067"/>
    <lineage>
        <taxon>Bacteria</taxon>
        <taxon>Pseudomonadati</taxon>
        <taxon>Thermodesulfobacteriota</taxon>
        <taxon>Desulfuromonadia</taxon>
        <taxon>Geobacterales</taxon>
        <taxon>Geobacteraceae</taxon>
        <taxon>Geotalea</taxon>
    </lineage>
</organism>
<gene>
    <name evidence="4" type="ordered locus">Geob_3505</name>
</gene>
<keyword evidence="5" id="KW-1185">Reference proteome</keyword>
<dbReference type="eggNOG" id="COG3437">
    <property type="taxonomic scope" value="Bacteria"/>
</dbReference>
<protein>
    <submittedName>
        <fullName evidence="4">Response regulator</fullName>
    </submittedName>
</protein>
<dbReference type="OrthoDB" id="5392850at2"/>
<dbReference type="PROSITE" id="PS50110">
    <property type="entry name" value="RESPONSE_REGULATORY"/>
    <property type="match status" value="1"/>
</dbReference>
<evidence type="ECO:0000256" key="2">
    <source>
        <dbReference type="PROSITE-ProRule" id="PRU00169"/>
    </source>
</evidence>
<reference evidence="4 5" key="1">
    <citation type="submission" date="2009-01" db="EMBL/GenBank/DDBJ databases">
        <title>Complete sequence of Geobacter sp. FRC-32.</title>
        <authorList>
            <consortium name="US DOE Joint Genome Institute"/>
            <person name="Lucas S."/>
            <person name="Copeland A."/>
            <person name="Lapidus A."/>
            <person name="Glavina del Rio T."/>
            <person name="Dalin E."/>
            <person name="Tice H."/>
            <person name="Bruce D."/>
            <person name="Goodwin L."/>
            <person name="Pitluck S."/>
            <person name="Saunders E."/>
            <person name="Brettin T."/>
            <person name="Detter J.C."/>
            <person name="Han C."/>
            <person name="Larimer F."/>
            <person name="Land M."/>
            <person name="Hauser L."/>
            <person name="Kyrpides N."/>
            <person name="Ovchinnikova G."/>
            <person name="Kostka J."/>
            <person name="Richardson P."/>
        </authorList>
    </citation>
    <scope>NUCLEOTIDE SEQUENCE [LARGE SCALE GENOMIC DNA]</scope>
    <source>
        <strain evidence="5">DSM 22248 / JCM 15807 / FRC-32</strain>
    </source>
</reference>
<dbReference type="AlphaFoldDB" id="B9M658"/>
<dbReference type="GO" id="GO:0000160">
    <property type="term" value="P:phosphorelay signal transduction system"/>
    <property type="evidence" value="ECO:0007669"/>
    <property type="project" value="InterPro"/>
</dbReference>